<gene>
    <name evidence="2" type="ORF">UX27_C0021G0007</name>
</gene>
<dbReference type="InterPro" id="IPR011042">
    <property type="entry name" value="6-blade_b-propeller_TolB-like"/>
</dbReference>
<evidence type="ECO:0000313" key="3">
    <source>
        <dbReference type="Proteomes" id="UP000034644"/>
    </source>
</evidence>
<feature type="transmembrane region" description="Helical" evidence="1">
    <location>
        <begin position="305"/>
        <end position="325"/>
    </location>
</feature>
<reference evidence="2 3" key="1">
    <citation type="journal article" date="2015" name="Nature">
        <title>rRNA introns, odd ribosomes, and small enigmatic genomes across a large radiation of phyla.</title>
        <authorList>
            <person name="Brown C.T."/>
            <person name="Hug L.A."/>
            <person name="Thomas B.C."/>
            <person name="Sharon I."/>
            <person name="Castelle C.J."/>
            <person name="Singh A."/>
            <person name="Wilkins M.J."/>
            <person name="Williams K.H."/>
            <person name="Banfield J.F."/>
        </authorList>
    </citation>
    <scope>NUCLEOTIDE SEQUENCE [LARGE SCALE GENOMIC DNA]</scope>
</reference>
<organism evidence="2 3">
    <name type="scientific">Candidatus Azambacteria bacterium GW2011_GWA2_45_90</name>
    <dbReference type="NCBI Taxonomy" id="1618614"/>
    <lineage>
        <taxon>Bacteria</taxon>
        <taxon>Candidatus Azamiibacteriota</taxon>
    </lineage>
</organism>
<proteinExistence type="predicted"/>
<evidence type="ECO:0000256" key="1">
    <source>
        <dbReference type="SAM" id="Phobius"/>
    </source>
</evidence>
<keyword evidence="1" id="KW-0812">Transmembrane</keyword>
<name>A0A0G1NDY8_9BACT</name>
<sequence length="668" mass="76707">MFQNKFVWHTIYYIGFFEFVHNFEFIRNLCYNYGAMMRPVIKEVVFKHPKIKYVFGDSFIYEPTNVEEEKLGSLYILGEITNVSRSSSADLINQLALIIKKEFYSNPKKPSETALEAALKKANALIKDFDKKQKSEADRAALKNLNFFAAVFNSGTLYFSKIGKIQTALFRYQEIIQDIDQTLEHEFTKGRLPSFSGIIKGELEIGDKLIFANRDLFKLLSLGQLKNIFKTAADEKLPFLIESKVKENKEPFSVFAVFLDNAQTKSEKLFLPQESDFPRENKFAKKGLERWRSVSFLKLPLISQLLMIFFIGFALFVVGGIYMSVQKNQTAQTKDFYGNIIQQAKDKRDQAQNALIYQDSPEAKTKLEEALKLLQETDFSYFKEEAEKLESEIQKNLEKVQGLVELKNIKLIFDFKDLGLTFRPSKIFGQNRNLIFLDSFSNDIYKYNLDNPASSGLIITPADESERLLLGDWTKDILVFYSSKNKIYFYNALNNNFTSYPVKPSKENGRINDLGFYKGVVYLLDGINKEIIKYSPELSDAGSSLFNQEKAAALTSPVSLSLTGSVAYILQSDGQIKKYNLSRGSFENVALPSPVQLKNPVKIRLGFTTSNIYILDQEGKRVVILNKKGEIKQYFSEEFSKPVDFWMTDDEKTIYLLDGQKVYQIDNR</sequence>
<dbReference type="Gene3D" id="2.120.10.30">
    <property type="entry name" value="TolB, C-terminal domain"/>
    <property type="match status" value="1"/>
</dbReference>
<protein>
    <submittedName>
        <fullName evidence="2">Uncharacterized protein</fullName>
    </submittedName>
</protein>
<accession>A0A0G1NDY8</accession>
<dbReference type="EMBL" id="LCLO01000021">
    <property type="protein sequence ID" value="KKU18739.1"/>
    <property type="molecule type" value="Genomic_DNA"/>
</dbReference>
<dbReference type="AlphaFoldDB" id="A0A0G1NDY8"/>
<comment type="caution">
    <text evidence="2">The sequence shown here is derived from an EMBL/GenBank/DDBJ whole genome shotgun (WGS) entry which is preliminary data.</text>
</comment>
<dbReference type="Proteomes" id="UP000034644">
    <property type="component" value="Unassembled WGS sequence"/>
</dbReference>
<keyword evidence="1" id="KW-0472">Membrane</keyword>
<evidence type="ECO:0000313" key="2">
    <source>
        <dbReference type="EMBL" id="KKU18739.1"/>
    </source>
</evidence>
<keyword evidence="1" id="KW-1133">Transmembrane helix</keyword>
<dbReference type="SUPFAM" id="SSF101898">
    <property type="entry name" value="NHL repeat"/>
    <property type="match status" value="1"/>
</dbReference>